<keyword evidence="5" id="KW-0479">Metal-binding</keyword>
<dbReference type="InterPro" id="IPR050072">
    <property type="entry name" value="Peptidase_M20A"/>
</dbReference>
<dbReference type="InterPro" id="IPR010182">
    <property type="entry name" value="ArgE/DapE"/>
</dbReference>
<dbReference type="AlphaFoldDB" id="A0A0M0GGL9"/>
<evidence type="ECO:0000256" key="9">
    <source>
        <dbReference type="ARBA" id="ARBA00023154"/>
    </source>
</evidence>
<dbReference type="CDD" id="cd08659">
    <property type="entry name" value="M20_ArgE_DapE-like"/>
    <property type="match status" value="1"/>
</dbReference>
<dbReference type="SUPFAM" id="SSF53187">
    <property type="entry name" value="Zn-dependent exopeptidases"/>
    <property type="match status" value="1"/>
</dbReference>
<evidence type="ECO:0000256" key="6">
    <source>
        <dbReference type="ARBA" id="ARBA00022801"/>
    </source>
</evidence>
<evidence type="ECO:0000256" key="2">
    <source>
        <dbReference type="ARBA" id="ARBA00001947"/>
    </source>
</evidence>
<accession>A0A0M0GGL9</accession>
<reference evidence="13" key="1">
    <citation type="submission" date="2015-07" db="EMBL/GenBank/DDBJ databases">
        <title>Fjat-10036 dsm4.</title>
        <authorList>
            <person name="Liu B."/>
            <person name="Wang J."/>
            <person name="Zhu Y."/>
            <person name="Liu G."/>
            <person name="Chen Q."/>
            <person name="Chen Z."/>
            <person name="Lan J."/>
            <person name="Che J."/>
            <person name="Ge C."/>
            <person name="Shi H."/>
            <person name="Pan Z."/>
            <person name="Liu X."/>
        </authorList>
    </citation>
    <scope>NUCLEOTIDE SEQUENCE [LARGE SCALE GENOMIC DNA]</scope>
    <source>
        <strain evidence="13">DSM 4</strain>
    </source>
</reference>
<evidence type="ECO:0000256" key="8">
    <source>
        <dbReference type="ARBA" id="ARBA00022915"/>
    </source>
</evidence>
<evidence type="ECO:0000256" key="4">
    <source>
        <dbReference type="ARBA" id="ARBA00022605"/>
    </source>
</evidence>
<dbReference type="Proteomes" id="UP000037109">
    <property type="component" value="Unassembled WGS sequence"/>
</dbReference>
<dbReference type="Gene3D" id="3.40.630.10">
    <property type="entry name" value="Zn peptidases"/>
    <property type="match status" value="1"/>
</dbReference>
<keyword evidence="13" id="KW-1185">Reference proteome</keyword>
<sequence length="390" mass="43149">MDDIQFLQCLLQIDSSNPPGNEHLVTKAFINRCKQKGLPFKVTILDENRSNFEITLPGKSGKQLFLCGHMDTVSPGTGEWDYSPFSGEITDGRIYGRGASDMKSGLAAMFLALEKLYLTSTVPPADVTFLATAGEEVDSCGARAFLKENDCRKIDALVIAEPTNEKIVIGHKGALWLEITAYGKTSHGSMPEQGINAVDHMLQIVRLLDEMKIEWKTEKQPLGHSSLAVTMIEGGVQTNVIPDKCSIRADIRTVPPQSHSSFINRLKSKLDLLMEQGEIYKYSVETILDRPSIITDPAEDIIQTAHMVKGELPATHYGVSYYTDGAVLNPRSEIPTLIYGPGDEKLAHQPNEWVSLTAYQRSIHFYRQLIMTYGKLETAEASPLQGGGRY</sequence>
<proteinExistence type="inferred from homology"/>
<evidence type="ECO:0000313" key="13">
    <source>
        <dbReference type="Proteomes" id="UP000037109"/>
    </source>
</evidence>
<dbReference type="Pfam" id="PF01546">
    <property type="entry name" value="Peptidase_M20"/>
    <property type="match status" value="1"/>
</dbReference>
<keyword evidence="9" id="KW-0457">Lysine biosynthesis</keyword>
<evidence type="ECO:0000256" key="10">
    <source>
        <dbReference type="ARBA" id="ARBA00023285"/>
    </source>
</evidence>
<dbReference type="InterPro" id="IPR011650">
    <property type="entry name" value="Peptidase_M20_dimer"/>
</dbReference>
<organism evidence="12 13">
    <name type="scientific">Sporosarcina globispora</name>
    <name type="common">Bacillus globisporus</name>
    <dbReference type="NCBI Taxonomy" id="1459"/>
    <lineage>
        <taxon>Bacteria</taxon>
        <taxon>Bacillati</taxon>
        <taxon>Bacillota</taxon>
        <taxon>Bacilli</taxon>
        <taxon>Bacillales</taxon>
        <taxon>Caryophanaceae</taxon>
        <taxon>Sporosarcina</taxon>
    </lineage>
</organism>
<feature type="domain" description="Peptidase M20 dimerisation" evidence="11">
    <location>
        <begin position="169"/>
        <end position="271"/>
    </location>
</feature>
<dbReference type="GO" id="GO:0009085">
    <property type="term" value="P:lysine biosynthetic process"/>
    <property type="evidence" value="ECO:0007669"/>
    <property type="project" value="UniProtKB-KW"/>
</dbReference>
<evidence type="ECO:0000259" key="11">
    <source>
        <dbReference type="Pfam" id="PF07687"/>
    </source>
</evidence>
<evidence type="ECO:0000256" key="7">
    <source>
        <dbReference type="ARBA" id="ARBA00022833"/>
    </source>
</evidence>
<keyword evidence="4" id="KW-0028">Amino-acid biosynthesis</keyword>
<dbReference type="GO" id="GO:0046872">
    <property type="term" value="F:metal ion binding"/>
    <property type="evidence" value="ECO:0007669"/>
    <property type="project" value="UniProtKB-KW"/>
</dbReference>
<keyword evidence="6" id="KW-0378">Hydrolase</keyword>
<dbReference type="GO" id="GO:0019877">
    <property type="term" value="P:diaminopimelate biosynthetic process"/>
    <property type="evidence" value="ECO:0007669"/>
    <property type="project" value="UniProtKB-KW"/>
</dbReference>
<evidence type="ECO:0000256" key="3">
    <source>
        <dbReference type="ARBA" id="ARBA00006247"/>
    </source>
</evidence>
<dbReference type="InterPro" id="IPR002933">
    <property type="entry name" value="Peptidase_M20"/>
</dbReference>
<dbReference type="Gene3D" id="3.30.70.360">
    <property type="match status" value="1"/>
</dbReference>
<dbReference type="InterPro" id="IPR036264">
    <property type="entry name" value="Bact_exopeptidase_dim_dom"/>
</dbReference>
<dbReference type="PANTHER" id="PTHR43808">
    <property type="entry name" value="ACETYLORNITHINE DEACETYLASE"/>
    <property type="match status" value="1"/>
</dbReference>
<keyword evidence="8" id="KW-0220">Diaminopimelate biosynthesis</keyword>
<dbReference type="EMBL" id="LGUF01000007">
    <property type="protein sequence ID" value="KON88581.1"/>
    <property type="molecule type" value="Genomic_DNA"/>
</dbReference>
<dbReference type="NCBIfam" id="TIGR01910">
    <property type="entry name" value="DapE-ArgE"/>
    <property type="match status" value="1"/>
</dbReference>
<name>A0A0M0GGL9_SPOGL</name>
<dbReference type="STRING" id="1459.AF332_18415"/>
<keyword evidence="10" id="KW-0170">Cobalt</keyword>
<comment type="caution">
    <text evidence="12">The sequence shown here is derived from an EMBL/GenBank/DDBJ whole genome shotgun (WGS) entry which is preliminary data.</text>
</comment>
<dbReference type="PANTHER" id="PTHR43808:SF8">
    <property type="entry name" value="PEPTIDASE M20 DIMERISATION DOMAIN-CONTAINING PROTEIN"/>
    <property type="match status" value="1"/>
</dbReference>
<keyword evidence="7" id="KW-0862">Zinc</keyword>
<dbReference type="GO" id="GO:0016787">
    <property type="term" value="F:hydrolase activity"/>
    <property type="evidence" value="ECO:0007669"/>
    <property type="project" value="UniProtKB-KW"/>
</dbReference>
<dbReference type="OrthoDB" id="9792335at2"/>
<comment type="similarity">
    <text evidence="3">Belongs to the peptidase M20A family.</text>
</comment>
<protein>
    <submittedName>
        <fullName evidence="12">Acetylornithine deacetylase</fullName>
    </submittedName>
</protein>
<evidence type="ECO:0000256" key="1">
    <source>
        <dbReference type="ARBA" id="ARBA00001941"/>
    </source>
</evidence>
<comment type="cofactor">
    <cofactor evidence="2">
        <name>Zn(2+)</name>
        <dbReference type="ChEBI" id="CHEBI:29105"/>
    </cofactor>
</comment>
<dbReference type="Pfam" id="PF07687">
    <property type="entry name" value="M20_dimer"/>
    <property type="match status" value="1"/>
</dbReference>
<dbReference type="SUPFAM" id="SSF55031">
    <property type="entry name" value="Bacterial exopeptidase dimerisation domain"/>
    <property type="match status" value="1"/>
</dbReference>
<evidence type="ECO:0000313" key="12">
    <source>
        <dbReference type="EMBL" id="KON88581.1"/>
    </source>
</evidence>
<gene>
    <name evidence="12" type="ORF">AF332_18415</name>
</gene>
<dbReference type="RefSeq" id="WP_053435959.1">
    <property type="nucleotide sequence ID" value="NZ_LGUF01000007.1"/>
</dbReference>
<comment type="cofactor">
    <cofactor evidence="1">
        <name>Co(2+)</name>
        <dbReference type="ChEBI" id="CHEBI:48828"/>
    </cofactor>
</comment>
<dbReference type="PATRIC" id="fig|1459.3.peg.4056"/>
<evidence type="ECO:0000256" key="5">
    <source>
        <dbReference type="ARBA" id="ARBA00022723"/>
    </source>
</evidence>